<evidence type="ECO:0000256" key="1">
    <source>
        <dbReference type="ARBA" id="ARBA00023015"/>
    </source>
</evidence>
<dbReference type="AlphaFoldDB" id="A0A944CFK4"/>
<name>A0A944CFK4_9HYPH</name>
<dbReference type="Proteomes" id="UP000705379">
    <property type="component" value="Unassembled WGS sequence"/>
</dbReference>
<gene>
    <name evidence="5" type="ORF">DYI23_18525</name>
</gene>
<dbReference type="InterPro" id="IPR036388">
    <property type="entry name" value="WH-like_DNA-bd_sf"/>
</dbReference>
<accession>A0A944CFK4</accession>
<keyword evidence="1" id="KW-0805">Transcription regulation</keyword>
<protein>
    <submittedName>
        <fullName evidence="5">Transcriptional regulator</fullName>
    </submittedName>
</protein>
<reference evidence="5" key="2">
    <citation type="journal article" date="2021" name="Microorganisms">
        <title>Bacterial Dimethylsulfoniopropionate Biosynthesis in the East China Sea.</title>
        <authorList>
            <person name="Liu J."/>
            <person name="Zhang Y."/>
            <person name="Liu J."/>
            <person name="Zhong H."/>
            <person name="Williams B.T."/>
            <person name="Zheng Y."/>
            <person name="Curson A.R.J."/>
            <person name="Sun C."/>
            <person name="Sun H."/>
            <person name="Song D."/>
            <person name="Wagner Mackenzie B."/>
            <person name="Bermejo Martinez A."/>
            <person name="Todd J.D."/>
            <person name="Zhang X.H."/>
        </authorList>
    </citation>
    <scope>NUCLEOTIDE SEQUENCE</scope>
    <source>
        <strain evidence="5">AESS21</strain>
    </source>
</reference>
<dbReference type="EMBL" id="QTKU01000005">
    <property type="protein sequence ID" value="MBS8262230.1"/>
    <property type="molecule type" value="Genomic_DNA"/>
</dbReference>
<dbReference type="Gene3D" id="1.10.10.10">
    <property type="entry name" value="Winged helix-like DNA-binding domain superfamily/Winged helix DNA-binding domain"/>
    <property type="match status" value="1"/>
</dbReference>
<proteinExistence type="predicted"/>
<dbReference type="InterPro" id="IPR002577">
    <property type="entry name" value="HTH_HxlR"/>
</dbReference>
<evidence type="ECO:0000256" key="3">
    <source>
        <dbReference type="ARBA" id="ARBA00023163"/>
    </source>
</evidence>
<dbReference type="Pfam" id="PF01638">
    <property type="entry name" value="HxlR"/>
    <property type="match status" value="1"/>
</dbReference>
<dbReference type="PANTHER" id="PTHR33204:SF37">
    <property type="entry name" value="HTH-TYPE TRANSCRIPTIONAL REGULATOR YODB"/>
    <property type="match status" value="1"/>
</dbReference>
<dbReference type="SUPFAM" id="SSF46785">
    <property type="entry name" value="Winged helix' DNA-binding domain"/>
    <property type="match status" value="1"/>
</dbReference>
<feature type="domain" description="HTH hxlR-type" evidence="4">
    <location>
        <begin position="12"/>
        <end position="111"/>
    </location>
</feature>
<reference evidence="5" key="1">
    <citation type="submission" date="2018-08" db="EMBL/GenBank/DDBJ databases">
        <authorList>
            <person name="Jin W."/>
            <person name="Wang H."/>
            <person name="Yang Y."/>
            <person name="Li M."/>
            <person name="Liu J."/>
        </authorList>
    </citation>
    <scope>NUCLEOTIDE SEQUENCE</scope>
    <source>
        <strain evidence="5">AESS21</strain>
    </source>
</reference>
<comment type="caution">
    <text evidence="5">The sequence shown here is derived from an EMBL/GenBank/DDBJ whole genome shotgun (WGS) entry which is preliminary data.</text>
</comment>
<dbReference type="PROSITE" id="PS51118">
    <property type="entry name" value="HTH_HXLR"/>
    <property type="match status" value="1"/>
</dbReference>
<keyword evidence="2" id="KW-0238">DNA-binding</keyword>
<sequence length="147" mass="16777">MKKNAKAPWHGCPVRYAAGIFGDKWSFVLLRDVLLHGKRYYGEFQASEEGIATNVLASRLQKLEETGMLSRHIDQKKKSKVCYLPTAKARALLPAFLGMMVWSTEYDDHTDAPQSFAKAFREDPKETIAWYEAEIDRVNSTVYAQDD</sequence>
<organism evidence="5 6">
    <name type="scientific">Roseibium polysiphoniae</name>
    <dbReference type="NCBI Taxonomy" id="2571221"/>
    <lineage>
        <taxon>Bacteria</taxon>
        <taxon>Pseudomonadati</taxon>
        <taxon>Pseudomonadota</taxon>
        <taxon>Alphaproteobacteria</taxon>
        <taxon>Hyphomicrobiales</taxon>
        <taxon>Stappiaceae</taxon>
        <taxon>Roseibium</taxon>
    </lineage>
</organism>
<evidence type="ECO:0000313" key="6">
    <source>
        <dbReference type="Proteomes" id="UP000705379"/>
    </source>
</evidence>
<dbReference type="InterPro" id="IPR036390">
    <property type="entry name" value="WH_DNA-bd_sf"/>
</dbReference>
<dbReference type="RefSeq" id="WP_274611800.1">
    <property type="nucleotide sequence ID" value="NZ_QTKU01000005.1"/>
</dbReference>
<dbReference type="GO" id="GO:0003677">
    <property type="term" value="F:DNA binding"/>
    <property type="evidence" value="ECO:0007669"/>
    <property type="project" value="UniProtKB-KW"/>
</dbReference>
<evidence type="ECO:0000259" key="4">
    <source>
        <dbReference type="PROSITE" id="PS51118"/>
    </source>
</evidence>
<evidence type="ECO:0000256" key="2">
    <source>
        <dbReference type="ARBA" id="ARBA00023125"/>
    </source>
</evidence>
<dbReference type="PANTHER" id="PTHR33204">
    <property type="entry name" value="TRANSCRIPTIONAL REGULATOR, MARR FAMILY"/>
    <property type="match status" value="1"/>
</dbReference>
<evidence type="ECO:0000313" key="5">
    <source>
        <dbReference type="EMBL" id="MBS8262230.1"/>
    </source>
</evidence>
<keyword evidence="3" id="KW-0804">Transcription</keyword>